<organism evidence="1 2">
    <name type="scientific">Chitinophaga barathri</name>
    <dbReference type="NCBI Taxonomy" id="1647451"/>
    <lineage>
        <taxon>Bacteria</taxon>
        <taxon>Pseudomonadati</taxon>
        <taxon>Bacteroidota</taxon>
        <taxon>Chitinophagia</taxon>
        <taxon>Chitinophagales</taxon>
        <taxon>Chitinophagaceae</taxon>
        <taxon>Chitinophaga</taxon>
    </lineage>
</organism>
<proteinExistence type="predicted"/>
<dbReference type="Gene3D" id="1.10.3210.10">
    <property type="entry name" value="Hypothetical protein af1432"/>
    <property type="match status" value="1"/>
</dbReference>
<dbReference type="GO" id="GO:0016787">
    <property type="term" value="F:hydrolase activity"/>
    <property type="evidence" value="ECO:0007669"/>
    <property type="project" value="UniProtKB-KW"/>
</dbReference>
<name>A0A3N4MNH9_9BACT</name>
<dbReference type="SUPFAM" id="SSF109604">
    <property type="entry name" value="HD-domain/PDEase-like"/>
    <property type="match status" value="1"/>
</dbReference>
<reference evidence="2" key="1">
    <citation type="submission" date="2018-11" db="EMBL/GenBank/DDBJ databases">
        <title>Chitinophaga lutea sp.nov., isolate from arsenic contaminated soil.</title>
        <authorList>
            <person name="Zong Y."/>
        </authorList>
    </citation>
    <scope>NUCLEOTIDE SEQUENCE [LARGE SCALE GENOMIC DNA]</scope>
    <source>
        <strain evidence="2">YLT18</strain>
    </source>
</reference>
<protein>
    <submittedName>
        <fullName evidence="1">Phosphohydrolase</fullName>
    </submittedName>
</protein>
<keyword evidence="2" id="KW-1185">Reference proteome</keyword>
<evidence type="ECO:0000313" key="2">
    <source>
        <dbReference type="Proteomes" id="UP000279089"/>
    </source>
</evidence>
<dbReference type="Proteomes" id="UP000279089">
    <property type="component" value="Unassembled WGS sequence"/>
</dbReference>
<keyword evidence="1" id="KW-0378">Hydrolase</keyword>
<comment type="caution">
    <text evidence="1">The sequence shown here is derived from an EMBL/GenBank/DDBJ whole genome shotgun (WGS) entry which is preliminary data.</text>
</comment>
<evidence type="ECO:0000313" key="1">
    <source>
        <dbReference type="EMBL" id="RPD41199.1"/>
    </source>
</evidence>
<sequence length="167" mass="19561">MLLQKFRPVMGPDYEKYRNHVYRVFSNCLLLDEEKTNAFKYSVAAVFHDIGIWTDHTFDYRSPSIAQVRIYLAETPNHALADEISAMIYWHHKISPYKGDHEQCVEVFRKADWMDVSLGVLSFGADQAQMAANRNKFPNRGFHLFLLKQSLKNFVRHPLNPLPIFKK</sequence>
<dbReference type="AlphaFoldDB" id="A0A3N4MNH9"/>
<gene>
    <name evidence="1" type="ORF">EG028_10995</name>
</gene>
<dbReference type="EMBL" id="RMBX01000005">
    <property type="protein sequence ID" value="RPD41199.1"/>
    <property type="molecule type" value="Genomic_DNA"/>
</dbReference>
<accession>A0A3N4MNH9</accession>